<dbReference type="InterPro" id="IPR012257">
    <property type="entry name" value="Glc_ox_4Fe-4S"/>
</dbReference>
<dbReference type="RefSeq" id="WP_182668716.1">
    <property type="nucleotide sequence ID" value="NZ_JACHTE010000003.1"/>
</dbReference>
<proteinExistence type="predicted"/>
<protein>
    <recommendedName>
        <fullName evidence="6">Glycolate oxidase iron-sulfur subunit</fullName>
        <ecNumber evidence="6">1.1.99.14</ecNumber>
    </recommendedName>
</protein>
<evidence type="ECO:0000256" key="4">
    <source>
        <dbReference type="ARBA" id="ARBA00023004"/>
    </source>
</evidence>
<dbReference type="PIRSF" id="PIRSF000139">
    <property type="entry name" value="Glc_ox_4Fe-4S"/>
    <property type="match status" value="1"/>
</dbReference>
<name>A0A7W3U2U5_9GAMM</name>
<gene>
    <name evidence="8" type="ORF">H4F99_05470</name>
</gene>
<evidence type="ECO:0000256" key="1">
    <source>
        <dbReference type="ARBA" id="ARBA00022485"/>
    </source>
</evidence>
<reference evidence="8 9" key="1">
    <citation type="submission" date="2020-07" db="EMBL/GenBank/DDBJ databases">
        <authorList>
            <person name="Xu S."/>
            <person name="Li A."/>
        </authorList>
    </citation>
    <scope>NUCLEOTIDE SEQUENCE [LARGE SCALE GENOMIC DNA]</scope>
    <source>
        <strain evidence="8 9">SG-8</strain>
    </source>
</reference>
<dbReference type="GO" id="GO:0019154">
    <property type="term" value="F:glycolate dehydrogenase activity"/>
    <property type="evidence" value="ECO:0007669"/>
    <property type="project" value="UniProtKB-EC"/>
</dbReference>
<dbReference type="InterPro" id="IPR004017">
    <property type="entry name" value="Cys_rich_dom"/>
</dbReference>
<dbReference type="EC" id="1.1.99.14" evidence="6"/>
<keyword evidence="3" id="KW-0677">Repeat</keyword>
<keyword evidence="2 6" id="KW-0479">Metal-binding</keyword>
<dbReference type="Proteomes" id="UP000552587">
    <property type="component" value="Unassembled WGS sequence"/>
</dbReference>
<dbReference type="Gene3D" id="1.10.1060.10">
    <property type="entry name" value="Alpha-helical ferredoxin"/>
    <property type="match status" value="1"/>
</dbReference>
<dbReference type="Pfam" id="PF13183">
    <property type="entry name" value="Fer4_8"/>
    <property type="match status" value="1"/>
</dbReference>
<evidence type="ECO:0000256" key="6">
    <source>
        <dbReference type="PIRNR" id="PIRNR000139"/>
    </source>
</evidence>
<comment type="cofactor">
    <cofactor evidence="6">
        <name>[4Fe-4S] cluster</name>
        <dbReference type="ChEBI" id="CHEBI:49883"/>
    </cofactor>
    <text evidence="6">Binds 2 [4Fe-4S] clusters.</text>
</comment>
<dbReference type="InterPro" id="IPR017900">
    <property type="entry name" value="4Fe4S_Fe_S_CS"/>
</dbReference>
<dbReference type="GO" id="GO:0046872">
    <property type="term" value="F:metal ion binding"/>
    <property type="evidence" value="ECO:0007669"/>
    <property type="project" value="UniProtKB-UniRule"/>
</dbReference>
<dbReference type="AlphaFoldDB" id="A0A7W3U2U5"/>
<keyword evidence="6" id="KW-0249">Electron transport</keyword>
<comment type="catalytic activity">
    <reaction evidence="6">
        <text>(R)-lactate + A = pyruvate + AH2</text>
        <dbReference type="Rhea" id="RHEA:15089"/>
        <dbReference type="ChEBI" id="CHEBI:13193"/>
        <dbReference type="ChEBI" id="CHEBI:15361"/>
        <dbReference type="ChEBI" id="CHEBI:16004"/>
        <dbReference type="ChEBI" id="CHEBI:17499"/>
    </reaction>
</comment>
<dbReference type="PROSITE" id="PS00198">
    <property type="entry name" value="4FE4S_FER_1"/>
    <property type="match status" value="2"/>
</dbReference>
<comment type="function">
    <text evidence="6">Component of a complex that catalyzes the oxidation of glycolate to glyoxylate.</text>
</comment>
<evidence type="ECO:0000256" key="2">
    <source>
        <dbReference type="ARBA" id="ARBA00022723"/>
    </source>
</evidence>
<keyword evidence="6" id="KW-0813">Transport</keyword>
<comment type="catalytic activity">
    <reaction evidence="6">
        <text>glycolate + A = glyoxylate + AH2</text>
        <dbReference type="Rhea" id="RHEA:21264"/>
        <dbReference type="ChEBI" id="CHEBI:13193"/>
        <dbReference type="ChEBI" id="CHEBI:17499"/>
        <dbReference type="ChEBI" id="CHEBI:29805"/>
        <dbReference type="ChEBI" id="CHEBI:36655"/>
        <dbReference type="EC" id="1.1.99.14"/>
    </reaction>
</comment>
<sequence length="394" mass="41487">MPAAPPSTPRPTADPLVALADRCVQCGLCLPACPTYAASRLETESPRGRIALTRAWADGQAEPTQEGDAHLDHCLGCRTCEAVCPAGVEYGAFLVEARKQQRARRAPTWRARALEMLAARPAALSTLLGFYRIAYPLLPSRMRPLPRPPARRTSPPRSTPVMPRQVVAVSSGCVARPYEAGTREALARLCATIDIQVVAPEGQTCCGTLHAHAGDAAAAATLARRNRQAFAGIDTVLTLASGCHDALASAIEGRAVDAIGFLADHADRLQVRRLDARVGLHLPCTQRNVTRSVGAMHRLLACVPGLDVVTLDAGTGCCGAAGTGMLEDPEHANGFRAPLIAQIEASGVDCVLSANIGCRLHLANASPVPVKHPLELLADQLERAPSPGTGARPR</sequence>
<dbReference type="GO" id="GO:0051539">
    <property type="term" value="F:4 iron, 4 sulfur cluster binding"/>
    <property type="evidence" value="ECO:0007669"/>
    <property type="project" value="UniProtKB-UniRule"/>
</dbReference>
<dbReference type="SUPFAM" id="SSF46548">
    <property type="entry name" value="alpha-helical ferredoxin"/>
    <property type="match status" value="1"/>
</dbReference>
<keyword evidence="9" id="KW-1185">Reference proteome</keyword>
<dbReference type="InterPro" id="IPR009051">
    <property type="entry name" value="Helical_ferredxn"/>
</dbReference>
<comment type="caution">
    <text evidence="8">The sequence shown here is derived from an EMBL/GenBank/DDBJ whole genome shotgun (WGS) entry which is preliminary data.</text>
</comment>
<evidence type="ECO:0000259" key="7">
    <source>
        <dbReference type="PROSITE" id="PS51379"/>
    </source>
</evidence>
<dbReference type="InterPro" id="IPR017896">
    <property type="entry name" value="4Fe4S_Fe-S-bd"/>
</dbReference>
<keyword evidence="4 6" id="KW-0408">Iron</keyword>
<dbReference type="Pfam" id="PF02754">
    <property type="entry name" value="CCG"/>
    <property type="match status" value="2"/>
</dbReference>
<accession>A0A7W3U2U5</accession>
<evidence type="ECO:0000313" key="8">
    <source>
        <dbReference type="EMBL" id="MBB1087938.1"/>
    </source>
</evidence>
<dbReference type="EMBL" id="JACHTE010000003">
    <property type="protein sequence ID" value="MBB1087938.1"/>
    <property type="molecule type" value="Genomic_DNA"/>
</dbReference>
<evidence type="ECO:0000256" key="5">
    <source>
        <dbReference type="ARBA" id="ARBA00023014"/>
    </source>
</evidence>
<feature type="domain" description="4Fe-4S ferredoxin-type" evidence="7">
    <location>
        <begin position="13"/>
        <end position="44"/>
    </location>
</feature>
<dbReference type="PROSITE" id="PS51379">
    <property type="entry name" value="4FE4S_FER_2"/>
    <property type="match status" value="2"/>
</dbReference>
<dbReference type="PANTHER" id="PTHR32479">
    <property type="entry name" value="GLYCOLATE OXIDASE IRON-SULFUR SUBUNIT"/>
    <property type="match status" value="1"/>
</dbReference>
<evidence type="ECO:0000313" key="9">
    <source>
        <dbReference type="Proteomes" id="UP000552587"/>
    </source>
</evidence>
<feature type="domain" description="4Fe-4S ferredoxin-type" evidence="7">
    <location>
        <begin position="63"/>
        <end position="88"/>
    </location>
</feature>
<keyword evidence="1 6" id="KW-0004">4Fe-4S</keyword>
<organism evidence="8 9">
    <name type="scientific">Marilutibacter penaei</name>
    <dbReference type="NCBI Taxonomy" id="2759900"/>
    <lineage>
        <taxon>Bacteria</taxon>
        <taxon>Pseudomonadati</taxon>
        <taxon>Pseudomonadota</taxon>
        <taxon>Gammaproteobacteria</taxon>
        <taxon>Lysobacterales</taxon>
        <taxon>Lysobacteraceae</taxon>
        <taxon>Marilutibacter</taxon>
    </lineage>
</organism>
<keyword evidence="5 6" id="KW-0411">Iron-sulfur</keyword>
<evidence type="ECO:0000256" key="3">
    <source>
        <dbReference type="ARBA" id="ARBA00022737"/>
    </source>
</evidence>